<dbReference type="Proteomes" id="UP001157046">
    <property type="component" value="Unassembled WGS sequence"/>
</dbReference>
<evidence type="ECO:0000313" key="2">
    <source>
        <dbReference type="Proteomes" id="UP001157046"/>
    </source>
</evidence>
<sequence length="65" mass="7239">MQSVTATIGLINHKAVKTKRELSRQPCNGMDDLAQAKRVTSINGLILLELQQAPPQLLQPLHVFY</sequence>
<keyword evidence="2" id="KW-1185">Reference proteome</keyword>
<protein>
    <recommendedName>
        <fullName evidence="3">Transposase</fullName>
    </recommendedName>
</protein>
<proteinExistence type="predicted"/>
<dbReference type="EMBL" id="BSUY01000001">
    <property type="protein sequence ID" value="GMA83893.1"/>
    <property type="molecule type" value="Genomic_DNA"/>
</dbReference>
<evidence type="ECO:0000313" key="1">
    <source>
        <dbReference type="EMBL" id="GMA83893.1"/>
    </source>
</evidence>
<accession>A0ABQ6J6Y4</accession>
<evidence type="ECO:0008006" key="3">
    <source>
        <dbReference type="Google" id="ProtNLM"/>
    </source>
</evidence>
<reference evidence="2" key="1">
    <citation type="journal article" date="2019" name="Int. J. Syst. Evol. Microbiol.">
        <title>The Global Catalogue of Microorganisms (GCM) 10K type strain sequencing project: providing services to taxonomists for standard genome sequencing and annotation.</title>
        <authorList>
            <consortium name="The Broad Institute Genomics Platform"/>
            <consortium name="The Broad Institute Genome Sequencing Center for Infectious Disease"/>
            <person name="Wu L."/>
            <person name="Ma J."/>
        </authorList>
    </citation>
    <scope>NUCLEOTIDE SEQUENCE [LARGE SCALE GENOMIC DNA]</scope>
    <source>
        <strain evidence="2">NBRC 102030</strain>
    </source>
</reference>
<comment type="caution">
    <text evidence="1">The sequence shown here is derived from an EMBL/GenBank/DDBJ whole genome shotgun (WGS) entry which is preliminary data.</text>
</comment>
<name>A0ABQ6J6Y4_9GAMM</name>
<organism evidence="1 2">
    <name type="scientific">Shewanella glacialipiscicola</name>
    <dbReference type="NCBI Taxonomy" id="614069"/>
    <lineage>
        <taxon>Bacteria</taxon>
        <taxon>Pseudomonadati</taxon>
        <taxon>Pseudomonadota</taxon>
        <taxon>Gammaproteobacteria</taxon>
        <taxon>Alteromonadales</taxon>
        <taxon>Shewanellaceae</taxon>
        <taxon>Shewanella</taxon>
    </lineage>
</organism>
<gene>
    <name evidence="1" type="ORF">GCM10025855_34260</name>
</gene>